<reference evidence="2" key="2">
    <citation type="submission" date="2018-07" db="EMBL/GenBank/DDBJ databases">
        <authorList>
            <person name="Quirk P.G."/>
            <person name="Krulwich T.A."/>
        </authorList>
    </citation>
    <scope>NUCLEOTIDE SEQUENCE</scope>
</reference>
<organism evidence="1">
    <name type="scientific">Culicoides sonorensis</name>
    <name type="common">Biting midge</name>
    <dbReference type="NCBI Taxonomy" id="179676"/>
    <lineage>
        <taxon>Eukaryota</taxon>
        <taxon>Metazoa</taxon>
        <taxon>Ecdysozoa</taxon>
        <taxon>Arthropoda</taxon>
        <taxon>Hexapoda</taxon>
        <taxon>Insecta</taxon>
        <taxon>Pterygota</taxon>
        <taxon>Neoptera</taxon>
        <taxon>Endopterygota</taxon>
        <taxon>Diptera</taxon>
        <taxon>Nematocera</taxon>
        <taxon>Chironomoidea</taxon>
        <taxon>Ceratopogonidae</taxon>
        <taxon>Ceratopogoninae</taxon>
        <taxon>Culicoides</taxon>
        <taxon>Monoculicoides</taxon>
    </lineage>
</organism>
<dbReference type="EMBL" id="UFQS01001842">
    <property type="protein sequence ID" value="SSX12532.1"/>
    <property type="molecule type" value="Genomic_DNA"/>
</dbReference>
<gene>
    <name evidence="1" type="primary">CSON004282</name>
</gene>
<dbReference type="EMBL" id="UFQT01001842">
    <property type="protein sequence ID" value="SSX31975.1"/>
    <property type="molecule type" value="Genomic_DNA"/>
</dbReference>
<name>A0A336LES8_CULSO</name>
<dbReference type="VEuPathDB" id="VectorBase:CSON004282"/>
<protein>
    <submittedName>
        <fullName evidence="1">CSON004282 protein</fullName>
    </submittedName>
</protein>
<accession>A0A336LES8</accession>
<evidence type="ECO:0000313" key="2">
    <source>
        <dbReference type="EMBL" id="SSX31975.1"/>
    </source>
</evidence>
<evidence type="ECO:0000313" key="1">
    <source>
        <dbReference type="EMBL" id="SSX12532.1"/>
    </source>
</evidence>
<dbReference type="AlphaFoldDB" id="A0A336LES8"/>
<reference evidence="1" key="1">
    <citation type="submission" date="2018-04" db="EMBL/GenBank/DDBJ databases">
        <authorList>
            <person name="Go L.Y."/>
            <person name="Mitchell J.A."/>
        </authorList>
    </citation>
    <scope>NUCLEOTIDE SEQUENCE</scope>
    <source>
        <tissue evidence="1">Whole organism</tissue>
    </source>
</reference>
<proteinExistence type="predicted"/>
<sequence length="67" mass="7699">MSKIVIIKKKDAIMSGEMVRLTPSLTSQKVLFGHRLKRSLNEADGIAFWYTMEQGDYNRNTFWSSDG</sequence>